<dbReference type="Proteomes" id="UP001385951">
    <property type="component" value="Unassembled WGS sequence"/>
</dbReference>
<feature type="region of interest" description="Disordered" evidence="1">
    <location>
        <begin position="32"/>
        <end position="82"/>
    </location>
</feature>
<gene>
    <name evidence="2" type="ORF">QCA50_017034</name>
</gene>
<evidence type="ECO:0000313" key="2">
    <source>
        <dbReference type="EMBL" id="KAK7679875.1"/>
    </source>
</evidence>
<keyword evidence="3" id="KW-1185">Reference proteome</keyword>
<feature type="compositionally biased region" description="Polar residues" evidence="1">
    <location>
        <begin position="69"/>
        <end position="81"/>
    </location>
</feature>
<comment type="caution">
    <text evidence="2">The sequence shown here is derived from an EMBL/GenBank/DDBJ whole genome shotgun (WGS) entry which is preliminary data.</text>
</comment>
<protein>
    <submittedName>
        <fullName evidence="2">Uncharacterized protein</fullName>
    </submittedName>
</protein>
<name>A0AAW0FEA5_9APHY</name>
<evidence type="ECO:0000256" key="1">
    <source>
        <dbReference type="SAM" id="MobiDB-lite"/>
    </source>
</evidence>
<dbReference type="EMBL" id="JASBNA010000054">
    <property type="protein sequence ID" value="KAK7679875.1"/>
    <property type="molecule type" value="Genomic_DNA"/>
</dbReference>
<reference evidence="2 3" key="1">
    <citation type="submission" date="2022-09" db="EMBL/GenBank/DDBJ databases">
        <authorList>
            <person name="Palmer J.M."/>
        </authorList>
    </citation>
    <scope>NUCLEOTIDE SEQUENCE [LARGE SCALE GENOMIC DNA]</scope>
    <source>
        <strain evidence="2 3">DSM 7382</strain>
    </source>
</reference>
<evidence type="ECO:0000313" key="3">
    <source>
        <dbReference type="Proteomes" id="UP001385951"/>
    </source>
</evidence>
<sequence length="108" mass="12068">MSRWARVDAFRFGKFEDPTRTSGEFIQLEPQEFNGVHGSGSDLPTTKPRAGFPPQKTGHTQRAGPVHQTWPTVSPLSQERVSSGGYHPDLDLDYLSTDFMSIDFLSID</sequence>
<proteinExistence type="predicted"/>
<accession>A0AAW0FEA5</accession>
<dbReference type="AlphaFoldDB" id="A0AAW0FEA5"/>
<organism evidence="2 3">
    <name type="scientific">Cerrena zonata</name>
    <dbReference type="NCBI Taxonomy" id="2478898"/>
    <lineage>
        <taxon>Eukaryota</taxon>
        <taxon>Fungi</taxon>
        <taxon>Dikarya</taxon>
        <taxon>Basidiomycota</taxon>
        <taxon>Agaricomycotina</taxon>
        <taxon>Agaricomycetes</taxon>
        <taxon>Polyporales</taxon>
        <taxon>Cerrenaceae</taxon>
        <taxon>Cerrena</taxon>
    </lineage>
</organism>